<dbReference type="EMBL" id="OC950248">
    <property type="protein sequence ID" value="CAD7663954.1"/>
    <property type="molecule type" value="Genomic_DNA"/>
</dbReference>
<protein>
    <recommendedName>
        <fullName evidence="1">BTB domain-containing protein</fullName>
    </recommendedName>
</protein>
<gene>
    <name evidence="2" type="ORF">ONB1V03_LOCUS20512</name>
</gene>
<dbReference type="SUPFAM" id="SSF54695">
    <property type="entry name" value="POZ domain"/>
    <property type="match status" value="1"/>
</dbReference>
<dbReference type="AlphaFoldDB" id="A0A7R9MQU2"/>
<keyword evidence="3" id="KW-1185">Reference proteome</keyword>
<organism evidence="2">
    <name type="scientific">Oppiella nova</name>
    <dbReference type="NCBI Taxonomy" id="334625"/>
    <lineage>
        <taxon>Eukaryota</taxon>
        <taxon>Metazoa</taxon>
        <taxon>Ecdysozoa</taxon>
        <taxon>Arthropoda</taxon>
        <taxon>Chelicerata</taxon>
        <taxon>Arachnida</taxon>
        <taxon>Acari</taxon>
        <taxon>Acariformes</taxon>
        <taxon>Sarcoptiformes</taxon>
        <taxon>Oribatida</taxon>
        <taxon>Brachypylina</taxon>
        <taxon>Oppioidea</taxon>
        <taxon>Oppiidae</taxon>
        <taxon>Oppiella</taxon>
    </lineage>
</organism>
<accession>A0A7R9MQU2</accession>
<dbReference type="InterPro" id="IPR000210">
    <property type="entry name" value="BTB/POZ_dom"/>
</dbReference>
<dbReference type="PANTHER" id="PTHR22744:SF17">
    <property type="entry name" value="BTB DOMAIN-CONTAINING PROTEIN"/>
    <property type="match status" value="1"/>
</dbReference>
<feature type="domain" description="BTB" evidence="1">
    <location>
        <begin position="18"/>
        <end position="80"/>
    </location>
</feature>
<dbReference type="Proteomes" id="UP000728032">
    <property type="component" value="Unassembled WGS sequence"/>
</dbReference>
<dbReference type="PROSITE" id="PS50097">
    <property type="entry name" value="BTB"/>
    <property type="match status" value="1"/>
</dbReference>
<dbReference type="CDD" id="cd18186">
    <property type="entry name" value="BTB_POZ_ZBTB_KLHL-like"/>
    <property type="match status" value="1"/>
</dbReference>
<feature type="non-terminal residue" evidence="2">
    <location>
        <position position="1"/>
    </location>
</feature>
<dbReference type="Gene3D" id="3.30.710.10">
    <property type="entry name" value="Potassium Channel Kv1.1, Chain A"/>
    <property type="match status" value="1"/>
</dbReference>
<dbReference type="Pfam" id="PF00651">
    <property type="entry name" value="BTB"/>
    <property type="match status" value="1"/>
</dbReference>
<proteinExistence type="predicted"/>
<dbReference type="EMBL" id="CAJPVJ010035423">
    <property type="protein sequence ID" value="CAG2181091.1"/>
    <property type="molecule type" value="Genomic_DNA"/>
</dbReference>
<reference evidence="2" key="1">
    <citation type="submission" date="2020-11" db="EMBL/GenBank/DDBJ databases">
        <authorList>
            <person name="Tran Van P."/>
        </authorList>
    </citation>
    <scope>NUCLEOTIDE SEQUENCE</scope>
</reference>
<evidence type="ECO:0000313" key="3">
    <source>
        <dbReference type="Proteomes" id="UP000728032"/>
    </source>
</evidence>
<evidence type="ECO:0000259" key="1">
    <source>
        <dbReference type="PROSITE" id="PS50097"/>
    </source>
</evidence>
<dbReference type="InterPro" id="IPR011333">
    <property type="entry name" value="SKP1/BTB/POZ_sf"/>
</dbReference>
<evidence type="ECO:0000313" key="2">
    <source>
        <dbReference type="EMBL" id="CAD7663954.1"/>
    </source>
</evidence>
<dbReference type="PANTHER" id="PTHR22744">
    <property type="entry name" value="HELIX LOOP HELIX PROTEIN 21-RELATED"/>
    <property type="match status" value="1"/>
</dbReference>
<dbReference type="OrthoDB" id="6435570at2759"/>
<sequence>MDQIITDRMSLFLRPEISDFVIIVGDQRLNVHKSVLMSSSEYFSALFNSEMIETKNREITLKETLIKPFVIVLRLAYELP</sequence>
<name>A0A7R9MQU2_9ACAR</name>